<feature type="region of interest" description="Disordered" evidence="1">
    <location>
        <begin position="1"/>
        <end position="20"/>
    </location>
</feature>
<dbReference type="EMBL" id="JAZAVK010000167">
    <property type="protein sequence ID" value="KAK7418403.1"/>
    <property type="molecule type" value="Genomic_DNA"/>
</dbReference>
<keyword evidence="3" id="KW-1185">Reference proteome</keyword>
<feature type="compositionally biased region" description="Basic and acidic residues" evidence="1">
    <location>
        <begin position="600"/>
        <end position="617"/>
    </location>
</feature>
<feature type="region of interest" description="Disordered" evidence="1">
    <location>
        <begin position="587"/>
        <end position="781"/>
    </location>
</feature>
<name>A0ABR1HB62_9HYPO</name>
<gene>
    <name evidence="2" type="ORF">QQZ08_011253</name>
</gene>
<feature type="region of interest" description="Disordered" evidence="1">
    <location>
        <begin position="370"/>
        <end position="393"/>
    </location>
</feature>
<reference evidence="2 3" key="1">
    <citation type="journal article" date="2025" name="Microbiol. Resour. Announc.">
        <title>Draft genome sequences for Neonectria magnoliae and Neonectria punicea, canker pathogens of Liriodendron tulipifera and Acer saccharum in West Virginia.</title>
        <authorList>
            <person name="Petronek H.M."/>
            <person name="Kasson M.T."/>
            <person name="Metheny A.M."/>
            <person name="Stauder C.M."/>
            <person name="Lovett B."/>
            <person name="Lynch S.C."/>
            <person name="Garnas J.R."/>
            <person name="Kasson L.R."/>
            <person name="Stajich J.E."/>
        </authorList>
    </citation>
    <scope>NUCLEOTIDE SEQUENCE [LARGE SCALE GENOMIC DNA]</scope>
    <source>
        <strain evidence="2 3">NRRL 64651</strain>
    </source>
</reference>
<feature type="compositionally biased region" description="Basic and acidic residues" evidence="1">
    <location>
        <begin position="633"/>
        <end position="649"/>
    </location>
</feature>
<feature type="compositionally biased region" description="Polar residues" evidence="1">
    <location>
        <begin position="772"/>
        <end position="781"/>
    </location>
</feature>
<evidence type="ECO:0000256" key="1">
    <source>
        <dbReference type="SAM" id="MobiDB-lite"/>
    </source>
</evidence>
<feature type="compositionally biased region" description="Basic and acidic residues" evidence="1">
    <location>
        <begin position="275"/>
        <end position="306"/>
    </location>
</feature>
<evidence type="ECO:0000313" key="2">
    <source>
        <dbReference type="EMBL" id="KAK7418403.1"/>
    </source>
</evidence>
<feature type="compositionally biased region" description="Basic and acidic residues" evidence="1">
    <location>
        <begin position="753"/>
        <end position="770"/>
    </location>
</feature>
<organism evidence="2 3">
    <name type="scientific">Neonectria magnoliae</name>
    <dbReference type="NCBI Taxonomy" id="2732573"/>
    <lineage>
        <taxon>Eukaryota</taxon>
        <taxon>Fungi</taxon>
        <taxon>Dikarya</taxon>
        <taxon>Ascomycota</taxon>
        <taxon>Pezizomycotina</taxon>
        <taxon>Sordariomycetes</taxon>
        <taxon>Hypocreomycetidae</taxon>
        <taxon>Hypocreales</taxon>
        <taxon>Nectriaceae</taxon>
        <taxon>Neonectria</taxon>
    </lineage>
</organism>
<accession>A0ABR1HB62</accession>
<feature type="compositionally biased region" description="Polar residues" evidence="1">
    <location>
        <begin position="311"/>
        <end position="330"/>
    </location>
</feature>
<comment type="caution">
    <text evidence="2">The sequence shown here is derived from an EMBL/GenBank/DDBJ whole genome shotgun (WGS) entry which is preliminary data.</text>
</comment>
<evidence type="ECO:0000313" key="3">
    <source>
        <dbReference type="Proteomes" id="UP001498421"/>
    </source>
</evidence>
<feature type="compositionally biased region" description="Basic and acidic residues" evidence="1">
    <location>
        <begin position="663"/>
        <end position="691"/>
    </location>
</feature>
<feature type="region of interest" description="Disordered" evidence="1">
    <location>
        <begin position="168"/>
        <end position="333"/>
    </location>
</feature>
<dbReference type="Proteomes" id="UP001498421">
    <property type="component" value="Unassembled WGS sequence"/>
</dbReference>
<feature type="compositionally biased region" description="Polar residues" evidence="1">
    <location>
        <begin position="734"/>
        <end position="743"/>
    </location>
</feature>
<protein>
    <submittedName>
        <fullName evidence="2">Uncharacterized protein</fullName>
    </submittedName>
</protein>
<sequence>MLLTASRTSPRAKMLLSRPTSSTALRSSTTLLQSRCSVQTRGLCFGAWSMYLGAGVNQQGRRRHRTARYRHMESLNRKLSWDNNSNKTIKKAMAALHRASNTSIGRKYVNVDEVKSWSDEFSGARPGENIEDVERGAIDHLIRGDRPVSYEYDMWKSPLHNIRSYLESQRDSQTNTNTTAESDNSSFIDPITNRRTSKNASKKSPQYDDLNGYTATDFSEPSEPVNSSPKYDDLNSYEPTKDQAATGKARNENYADLNKYEPVVDGASTRQRAPRYGDLDKYGAVRWNEPDGLRKTTPEEASKQYKDLGQYSASNIDNPRTTRTLSSGEQSKVYDDLEKYQPVEWNEPDGLQKQTQEELSKNYDDLEKYGAVRWNEPDGPRKPTTEELSKDYNDLEGYDAVRWSEPDGLRRLTPEELSKNYKDLDAYDTPFVAKNSTLRAHEAAQTDATPKGKPLTAKVEGPLEDLTSKYEDLDKYGPVRWNEPDGLRKKTPEELSKNYEDLHLYGAVKWNEPDGLRILTPEEKSKEYHDVPLYAPRDTEPEVIAKRIHPEEASKDYKDLPAYHHYDNADSKTARVHPEEVSKKYEDLDKYSAFDSNEPELERVHPEQASKEYEDVSKYPTVGFEEATNTEQVHPEELTKTYEDLDKYKPTTFDQANTPYPTHPEDATKAYKDLHRYSAVRHDEPDGKPASRPDAVARGLGEFDSKAGSQDTRNGPSFAYPLHHRTNRSEADSIDSNADSLTAQEIRAATLRRAREISQETKPEESKGHASLDSSEYETLTGNYVRDFPEEFSTSWSTENSPTKTTLFPKNQAQEADEKGNALVADPDSAEVSSLDESFPSLDHKLQTALDRHRTKMDREIKDLYSHEPQGLETSFADECGGKTTLPTLEKHYKAKSPTSDLPASYKILAYDATSQTISIAEAKTTIHEADPASTLSDVLLRLSNPSKFLPHFESLQAQGYEVVSGSGDVLIFRKVREASEDSVKHGTTGFAPTRINPIDMMGKSAVGNFASPTGFVNYNALSETTKKPAPPFQPMPDLDQDDSYRVPIKGRKKRRIGRKLVLGTAGLAGSAYAVATMGEYFSSKGINRDEPKQRRL</sequence>
<feature type="region of interest" description="Disordered" evidence="1">
    <location>
        <begin position="444"/>
        <end position="463"/>
    </location>
</feature>
<feature type="compositionally biased region" description="Polar residues" evidence="1">
    <location>
        <begin position="171"/>
        <end position="187"/>
    </location>
</feature>
<feature type="compositionally biased region" description="Polar residues" evidence="1">
    <location>
        <begin position="213"/>
        <end position="229"/>
    </location>
</feature>
<proteinExistence type="predicted"/>